<dbReference type="PANTHER" id="PTHR47017">
    <property type="entry name" value="ACYL-COA"/>
    <property type="match status" value="1"/>
</dbReference>
<dbReference type="EMBL" id="LVLJ01003657">
    <property type="protein sequence ID" value="OAE20229.1"/>
    <property type="molecule type" value="Genomic_DNA"/>
</dbReference>
<dbReference type="SUPFAM" id="SSF55729">
    <property type="entry name" value="Acyl-CoA N-acyltransferases (Nat)"/>
    <property type="match status" value="1"/>
</dbReference>
<dbReference type="Gene3D" id="3.40.630.30">
    <property type="match status" value="1"/>
</dbReference>
<name>A0A176VH24_MARPO</name>
<dbReference type="Proteomes" id="UP000077202">
    <property type="component" value="Unassembled WGS sequence"/>
</dbReference>
<sequence length="592" mass="67398">MDQEEHAYFGNSRKTSGHEIRALFWGRERKKELQPFQRDLSLSAEEATTANVEVSRGATQDESNAADLSTITVSVISSISRVSAEEWDSCATDASGVEAINPFVLHDFLLSLEESKSASQEEGWLAQHLVARDGVGNVLGVVPLYLKSHSYGEYVFDHAWANAYFRYGGNYYPKLQSCVPFTPATGPRILVRAGPFREQVFDGLAKAMQQLTHQMKASSINVTFPRENEWERMGKLGYLQRIGMQYHWENRNYKSFDDFLMDLKQGKRKNIRQERKKIQVQNLKMKRLRGDDIKPYHWDAFYDFYRNTTDNKWGQAYLSREFFHMMGSRMGDKVLLVVAEDGGELVGGALNLIGGDTLYGRNWGCAPRVYYPSLHFEACYYQAIEAAIEWGLKRVEAGAQGEHKIQRGYIPKATYSCHYIADPDFRRAIESFLNQETLQMRLALELLEETSPFKEGILGTSDGCDEYDRADQESYSCCLDVLTRSGVLLEYLPKYRQSICLPKAFSSSGLMTLFKEDCLYSRGWQVNGDDCNLSEPQVQEIGDIAHPVNCLRSLQGSANYVSIQVWKIVENGDGYENLQYHVRNLDGQSDLP</sequence>
<dbReference type="PANTHER" id="PTHR47017:SF1">
    <property type="entry name" value="ACYL-COA"/>
    <property type="match status" value="1"/>
</dbReference>
<dbReference type="InterPro" id="IPR016181">
    <property type="entry name" value="Acyl_CoA_acyltransferase"/>
</dbReference>
<gene>
    <name evidence="1" type="ORF">AXG93_3960s1200</name>
</gene>
<reference evidence="1" key="1">
    <citation type="submission" date="2016-03" db="EMBL/GenBank/DDBJ databases">
        <title>Mechanisms controlling the formation of the plant cell surface in tip-growing cells are functionally conserved among land plants.</title>
        <authorList>
            <person name="Honkanen S."/>
            <person name="Jones V.A."/>
            <person name="Morieri G."/>
            <person name="Champion C."/>
            <person name="Hetherington A.J."/>
            <person name="Kelly S."/>
            <person name="Saint-Marcoux D."/>
            <person name="Proust H."/>
            <person name="Prescott H."/>
            <person name="Dolan L."/>
        </authorList>
    </citation>
    <scope>NUCLEOTIDE SEQUENCE [LARGE SCALE GENOMIC DNA]</scope>
    <source>
        <tissue evidence="1">Whole gametophyte</tissue>
    </source>
</reference>
<protein>
    <submittedName>
        <fullName evidence="1">Uncharacterized protein</fullName>
    </submittedName>
</protein>
<keyword evidence="2" id="KW-1185">Reference proteome</keyword>
<dbReference type="InterPro" id="IPR007434">
    <property type="entry name" value="FemAB-like"/>
</dbReference>
<evidence type="ECO:0000313" key="1">
    <source>
        <dbReference type="EMBL" id="OAE20229.1"/>
    </source>
</evidence>
<dbReference type="AlphaFoldDB" id="A0A176VH24"/>
<evidence type="ECO:0000313" key="2">
    <source>
        <dbReference type="Proteomes" id="UP000077202"/>
    </source>
</evidence>
<proteinExistence type="predicted"/>
<comment type="caution">
    <text evidence="1">The sequence shown here is derived from an EMBL/GenBank/DDBJ whole genome shotgun (WGS) entry which is preliminary data.</text>
</comment>
<accession>A0A176VH24</accession>
<organism evidence="1 2">
    <name type="scientific">Marchantia polymorpha subsp. ruderalis</name>
    <dbReference type="NCBI Taxonomy" id="1480154"/>
    <lineage>
        <taxon>Eukaryota</taxon>
        <taxon>Viridiplantae</taxon>
        <taxon>Streptophyta</taxon>
        <taxon>Embryophyta</taxon>
        <taxon>Marchantiophyta</taxon>
        <taxon>Marchantiopsida</taxon>
        <taxon>Marchantiidae</taxon>
        <taxon>Marchantiales</taxon>
        <taxon>Marchantiaceae</taxon>
        <taxon>Marchantia</taxon>
    </lineage>
</organism>
<dbReference type="Pfam" id="PF04339">
    <property type="entry name" value="FemAB_like"/>
    <property type="match status" value="1"/>
</dbReference>